<dbReference type="GO" id="GO:0005886">
    <property type="term" value="C:plasma membrane"/>
    <property type="evidence" value="ECO:0007669"/>
    <property type="project" value="TreeGrafter"/>
</dbReference>
<comment type="caution">
    <text evidence="2">The sequence shown here is derived from an EMBL/GenBank/DDBJ whole genome shotgun (WGS) entry which is preliminary data.</text>
</comment>
<protein>
    <submittedName>
        <fullName evidence="2">Hemerythrin-like domain-containing protein</fullName>
    </submittedName>
</protein>
<dbReference type="RefSeq" id="WP_131912558.1">
    <property type="nucleotide sequence ID" value="NZ_OU594967.1"/>
</dbReference>
<dbReference type="PANTHER" id="PTHR39966:SF1">
    <property type="entry name" value="HEMERYTHRIN-LIKE DOMAIN-CONTAINING PROTEIN"/>
    <property type="match status" value="1"/>
</dbReference>
<dbReference type="EMBL" id="SMGD01000012">
    <property type="protein sequence ID" value="TCK58044.1"/>
    <property type="molecule type" value="Genomic_DNA"/>
</dbReference>
<feature type="domain" description="Hemerythrin-like" evidence="1">
    <location>
        <begin position="2"/>
        <end position="137"/>
    </location>
</feature>
<gene>
    <name evidence="2" type="ORF">EV690_1749</name>
</gene>
<dbReference type="CDD" id="cd12108">
    <property type="entry name" value="Hr-like"/>
    <property type="match status" value="1"/>
</dbReference>
<sequence>MLDNISKEHRNIASLLKVLEHKLELIRSGKTVKYKLIADIISYMRDYSDKYHHPKEDVIYDYYRKYRSSDAQQTVSNKLENEHDTLRQMTIELADVVELILLDAVIPLDQFSEKLENYINYQWRHLDYEEQEVFPALKEALTEDDWRNIEQNWEHSAARDPLFGPQIDKQFEELAERIAISES</sequence>
<organism evidence="2 3">
    <name type="scientific">Celerinatantimonas diazotrophica</name>
    <dbReference type="NCBI Taxonomy" id="412034"/>
    <lineage>
        <taxon>Bacteria</taxon>
        <taxon>Pseudomonadati</taxon>
        <taxon>Pseudomonadota</taxon>
        <taxon>Gammaproteobacteria</taxon>
        <taxon>Celerinatantimonadaceae</taxon>
        <taxon>Celerinatantimonas</taxon>
    </lineage>
</organism>
<name>A0A4R1K208_9GAMM</name>
<reference evidence="2 3" key="1">
    <citation type="submission" date="2019-03" db="EMBL/GenBank/DDBJ databases">
        <title>Genomic Encyclopedia of Type Strains, Phase IV (KMG-IV): sequencing the most valuable type-strain genomes for metagenomic binning, comparative biology and taxonomic classification.</title>
        <authorList>
            <person name="Goeker M."/>
        </authorList>
    </citation>
    <scope>NUCLEOTIDE SEQUENCE [LARGE SCALE GENOMIC DNA]</scope>
    <source>
        <strain evidence="2 3">DSM 18577</strain>
    </source>
</reference>
<dbReference type="Gene3D" id="1.20.120.520">
    <property type="entry name" value="nmb1532 protein domain like"/>
    <property type="match status" value="1"/>
</dbReference>
<dbReference type="Pfam" id="PF01814">
    <property type="entry name" value="Hemerythrin"/>
    <property type="match status" value="1"/>
</dbReference>
<dbReference type="Proteomes" id="UP000295565">
    <property type="component" value="Unassembled WGS sequence"/>
</dbReference>
<evidence type="ECO:0000259" key="1">
    <source>
        <dbReference type="Pfam" id="PF01814"/>
    </source>
</evidence>
<dbReference type="PANTHER" id="PTHR39966">
    <property type="entry name" value="BLL2471 PROTEIN-RELATED"/>
    <property type="match status" value="1"/>
</dbReference>
<dbReference type="OrthoDB" id="7349010at2"/>
<evidence type="ECO:0000313" key="3">
    <source>
        <dbReference type="Proteomes" id="UP000295565"/>
    </source>
</evidence>
<evidence type="ECO:0000313" key="2">
    <source>
        <dbReference type="EMBL" id="TCK58044.1"/>
    </source>
</evidence>
<dbReference type="AlphaFoldDB" id="A0A4R1K208"/>
<accession>A0A4R1K208</accession>
<proteinExistence type="predicted"/>
<keyword evidence="3" id="KW-1185">Reference proteome</keyword>
<dbReference type="InterPro" id="IPR012312">
    <property type="entry name" value="Hemerythrin-like"/>
</dbReference>